<dbReference type="InterPro" id="IPR018392">
    <property type="entry name" value="LysM"/>
</dbReference>
<reference evidence="2" key="2">
    <citation type="submission" date="2023-06" db="EMBL/GenBank/DDBJ databases">
        <authorList>
            <consortium name="Lawrence Berkeley National Laboratory"/>
            <person name="Haridas S."/>
            <person name="Hensen N."/>
            <person name="Bonometti L."/>
            <person name="Westerberg I."/>
            <person name="Brannstrom I.O."/>
            <person name="Guillou S."/>
            <person name="Cros-Aarteil S."/>
            <person name="Calhoun S."/>
            <person name="Kuo A."/>
            <person name="Mondo S."/>
            <person name="Pangilinan J."/>
            <person name="Riley R."/>
            <person name="Labutti K."/>
            <person name="Andreopoulos B."/>
            <person name="Lipzen A."/>
            <person name="Chen C."/>
            <person name="Yanf M."/>
            <person name="Daum C."/>
            <person name="Ng V."/>
            <person name="Clum A."/>
            <person name="Steindorff A."/>
            <person name="Ohm R."/>
            <person name="Martin F."/>
            <person name="Silar P."/>
            <person name="Natvig D."/>
            <person name="Lalanne C."/>
            <person name="Gautier V."/>
            <person name="Ament-Velasquez S.L."/>
            <person name="Kruys A."/>
            <person name="Hutchinson M.I."/>
            <person name="Powell A.J."/>
            <person name="Barry K."/>
            <person name="Miller A.N."/>
            <person name="Grigoriev I.V."/>
            <person name="Debuchy R."/>
            <person name="Gladieux P."/>
            <person name="Thoren M.H."/>
            <person name="Johannesson H."/>
        </authorList>
    </citation>
    <scope>NUCLEOTIDE SEQUENCE</scope>
    <source>
        <strain evidence="2">CBS 958.72</strain>
    </source>
</reference>
<dbReference type="PANTHER" id="PTHR20932">
    <property type="entry name" value="LYSM AND PUTATIVE PEPTIDOGLYCAN-BINDING DOMAIN-CONTAINING PROTEIN"/>
    <property type="match status" value="1"/>
</dbReference>
<evidence type="ECO:0000313" key="2">
    <source>
        <dbReference type="EMBL" id="KAK3380059.1"/>
    </source>
</evidence>
<evidence type="ECO:0000313" key="3">
    <source>
        <dbReference type="Proteomes" id="UP001287356"/>
    </source>
</evidence>
<dbReference type="CDD" id="cd00118">
    <property type="entry name" value="LysM"/>
    <property type="match status" value="1"/>
</dbReference>
<feature type="region of interest" description="Disordered" evidence="1">
    <location>
        <begin position="100"/>
        <end position="155"/>
    </location>
</feature>
<comment type="caution">
    <text evidence="2">The sequence shown here is derived from an EMBL/GenBank/DDBJ whole genome shotgun (WGS) entry which is preliminary data.</text>
</comment>
<sequence length="311" mass="32844">MAEEPSFCCTCTTLLSDVPRLSAASEKPLPDNRRLEDCCGRVICGECISACLPPSLSPAHKNPRFGGYCPFCQTAPSSPSPSPPPVSNLAAPPPYTATPTTVAAAAAQPAPPAYDAGGEQGAAAAAQSDEKGGASPSYSSSSPSSSSPTPSSPAAAVREDTLHFLDHEHDTVLSLSLRYGVSAAALRRANNLGSDFLLQGRRAVLIPGGGASLSPRPVEGEEEEARKAKIRRWMVATKVADYDVAVLYLEQAGYDFHDATEAYFADEAWERDHPLASAANVNGLRLPWARSRRDAARRTVNGERPPSKRVT</sequence>
<dbReference type="InterPro" id="IPR036779">
    <property type="entry name" value="LysM_dom_sf"/>
</dbReference>
<dbReference type="Gene3D" id="3.10.350.10">
    <property type="entry name" value="LysM domain"/>
    <property type="match status" value="1"/>
</dbReference>
<evidence type="ECO:0000256" key="1">
    <source>
        <dbReference type="SAM" id="MobiDB-lite"/>
    </source>
</evidence>
<evidence type="ECO:0008006" key="4">
    <source>
        <dbReference type="Google" id="ProtNLM"/>
    </source>
</evidence>
<dbReference type="EMBL" id="JAULSN010000002">
    <property type="protein sequence ID" value="KAK3380059.1"/>
    <property type="molecule type" value="Genomic_DNA"/>
</dbReference>
<keyword evidence="3" id="KW-1185">Reference proteome</keyword>
<name>A0AAE0NEK7_9PEZI</name>
<protein>
    <recommendedName>
        <fullName evidence="4">LysM domain-containing protein</fullName>
    </recommendedName>
</protein>
<accession>A0AAE0NEK7</accession>
<proteinExistence type="predicted"/>
<dbReference type="Proteomes" id="UP001287356">
    <property type="component" value="Unassembled WGS sequence"/>
</dbReference>
<dbReference type="AlphaFoldDB" id="A0AAE0NEK7"/>
<dbReference type="PANTHER" id="PTHR20932:SF31">
    <property type="entry name" value="RING-TYPE DOMAIN-CONTAINING PROTEIN"/>
    <property type="match status" value="1"/>
</dbReference>
<organism evidence="2 3">
    <name type="scientific">Lasiosphaeria ovina</name>
    <dbReference type="NCBI Taxonomy" id="92902"/>
    <lineage>
        <taxon>Eukaryota</taxon>
        <taxon>Fungi</taxon>
        <taxon>Dikarya</taxon>
        <taxon>Ascomycota</taxon>
        <taxon>Pezizomycotina</taxon>
        <taxon>Sordariomycetes</taxon>
        <taxon>Sordariomycetidae</taxon>
        <taxon>Sordariales</taxon>
        <taxon>Lasiosphaeriaceae</taxon>
        <taxon>Lasiosphaeria</taxon>
    </lineage>
</organism>
<reference evidence="2" key="1">
    <citation type="journal article" date="2023" name="Mol. Phylogenet. Evol.">
        <title>Genome-scale phylogeny and comparative genomics of the fungal order Sordariales.</title>
        <authorList>
            <person name="Hensen N."/>
            <person name="Bonometti L."/>
            <person name="Westerberg I."/>
            <person name="Brannstrom I.O."/>
            <person name="Guillou S."/>
            <person name="Cros-Aarteil S."/>
            <person name="Calhoun S."/>
            <person name="Haridas S."/>
            <person name="Kuo A."/>
            <person name="Mondo S."/>
            <person name="Pangilinan J."/>
            <person name="Riley R."/>
            <person name="LaButti K."/>
            <person name="Andreopoulos B."/>
            <person name="Lipzen A."/>
            <person name="Chen C."/>
            <person name="Yan M."/>
            <person name="Daum C."/>
            <person name="Ng V."/>
            <person name="Clum A."/>
            <person name="Steindorff A."/>
            <person name="Ohm R.A."/>
            <person name="Martin F."/>
            <person name="Silar P."/>
            <person name="Natvig D.O."/>
            <person name="Lalanne C."/>
            <person name="Gautier V."/>
            <person name="Ament-Velasquez S.L."/>
            <person name="Kruys A."/>
            <person name="Hutchinson M.I."/>
            <person name="Powell A.J."/>
            <person name="Barry K."/>
            <person name="Miller A.N."/>
            <person name="Grigoriev I.V."/>
            <person name="Debuchy R."/>
            <person name="Gladieux P."/>
            <person name="Hiltunen Thoren M."/>
            <person name="Johannesson H."/>
        </authorList>
    </citation>
    <scope>NUCLEOTIDE SEQUENCE</scope>
    <source>
        <strain evidence="2">CBS 958.72</strain>
    </source>
</reference>
<gene>
    <name evidence="2" type="ORF">B0T24DRAFT_520142</name>
</gene>
<dbReference type="InterPro" id="IPR045030">
    <property type="entry name" value="LYSM1-4"/>
</dbReference>